<evidence type="ECO:0000313" key="2">
    <source>
        <dbReference type="EMBL" id="MFC3851541.1"/>
    </source>
</evidence>
<evidence type="ECO:0000256" key="1">
    <source>
        <dbReference type="SAM" id="Phobius"/>
    </source>
</evidence>
<keyword evidence="1" id="KW-0472">Membrane</keyword>
<keyword evidence="3" id="KW-1185">Reference proteome</keyword>
<accession>A0ABV7ZTT7</accession>
<organism evidence="2 3">
    <name type="scientific">Saccharospirillum mangrovi</name>
    <dbReference type="NCBI Taxonomy" id="2161747"/>
    <lineage>
        <taxon>Bacteria</taxon>
        <taxon>Pseudomonadati</taxon>
        <taxon>Pseudomonadota</taxon>
        <taxon>Gammaproteobacteria</taxon>
        <taxon>Oceanospirillales</taxon>
        <taxon>Saccharospirillaceae</taxon>
        <taxon>Saccharospirillum</taxon>
    </lineage>
</organism>
<dbReference type="EMBL" id="JBHRYR010000002">
    <property type="protein sequence ID" value="MFC3851541.1"/>
    <property type="molecule type" value="Genomic_DNA"/>
</dbReference>
<dbReference type="Proteomes" id="UP001595617">
    <property type="component" value="Unassembled WGS sequence"/>
</dbReference>
<keyword evidence="1" id="KW-1133">Transmembrane helix</keyword>
<reference evidence="3" key="1">
    <citation type="journal article" date="2019" name="Int. J. Syst. Evol. Microbiol.">
        <title>The Global Catalogue of Microorganisms (GCM) 10K type strain sequencing project: providing services to taxonomists for standard genome sequencing and annotation.</title>
        <authorList>
            <consortium name="The Broad Institute Genomics Platform"/>
            <consortium name="The Broad Institute Genome Sequencing Center for Infectious Disease"/>
            <person name="Wu L."/>
            <person name="Ma J."/>
        </authorList>
    </citation>
    <scope>NUCLEOTIDE SEQUENCE [LARGE SCALE GENOMIC DNA]</scope>
    <source>
        <strain evidence="3">IBRC 10765</strain>
    </source>
</reference>
<name>A0ABV7ZTT7_9GAMM</name>
<proteinExistence type="predicted"/>
<dbReference type="RefSeq" id="WP_380692729.1">
    <property type="nucleotide sequence ID" value="NZ_JBHRYR010000002.1"/>
</dbReference>
<keyword evidence="1" id="KW-0812">Transmembrane</keyword>
<evidence type="ECO:0008006" key="4">
    <source>
        <dbReference type="Google" id="ProtNLM"/>
    </source>
</evidence>
<protein>
    <recommendedName>
        <fullName evidence="4">Alpha/beta hydrolase</fullName>
    </recommendedName>
</protein>
<sequence>MACSTIDDLTDGGMTQKPAQNLHMAMPLWFVVCLVAVFMMGCAQRGGVEHYRTVNDQLLSYHAMDSRTWQQIDWANGSVQPVQRRRDAAPTIAGQPARAIFPAPELWRFESIGSMNIYWADQPGPLVLWLAGEPLDDLPWLPVWLNQQGVHVMDASPLLGELSVRPATAAVQLNGWLDVISRTDPERVRALGLIAHEPYGNIALEAAARSPQWHMVSVVGTPLMPPVQAEMLRAETDGVDVERWQPFWARCLSAPDTSECRRPPQSIKDTAETVPSAPHSLTGAWATYDFTHRLETYEFSWANWAKQRDWIHDPRVPFSYLATPQFWFVTPDVTANETEKSLQTQQQRGAEIAWATSTPWTSDLSAVGQWLPALTAWSAWWQEQVTAHAYPWDARN</sequence>
<comment type="caution">
    <text evidence="2">The sequence shown here is derived from an EMBL/GenBank/DDBJ whole genome shotgun (WGS) entry which is preliminary data.</text>
</comment>
<evidence type="ECO:0000313" key="3">
    <source>
        <dbReference type="Proteomes" id="UP001595617"/>
    </source>
</evidence>
<feature type="transmembrane region" description="Helical" evidence="1">
    <location>
        <begin position="24"/>
        <end position="43"/>
    </location>
</feature>
<gene>
    <name evidence="2" type="ORF">ACFOOG_01740</name>
</gene>